<dbReference type="InterPro" id="IPR027417">
    <property type="entry name" value="P-loop_NTPase"/>
</dbReference>
<feature type="domain" description="HPr kinase/phosphorylase C-terminal" evidence="1">
    <location>
        <begin position="57"/>
        <end position="103"/>
    </location>
</feature>
<dbReference type="KEGG" id="spib:G8759_15525"/>
<organism evidence="2 3">
    <name type="scientific">Spirosoma aureum</name>
    <dbReference type="NCBI Taxonomy" id="2692134"/>
    <lineage>
        <taxon>Bacteria</taxon>
        <taxon>Pseudomonadati</taxon>
        <taxon>Bacteroidota</taxon>
        <taxon>Cytophagia</taxon>
        <taxon>Cytophagales</taxon>
        <taxon>Cytophagaceae</taxon>
        <taxon>Spirosoma</taxon>
    </lineage>
</organism>
<reference evidence="2 3" key="1">
    <citation type="submission" date="2020-03" db="EMBL/GenBank/DDBJ databases">
        <authorList>
            <person name="Kim M.K."/>
        </authorList>
    </citation>
    <scope>NUCLEOTIDE SEQUENCE [LARGE SCALE GENOMIC DNA]</scope>
    <source>
        <strain evidence="2 3">BT328</strain>
    </source>
</reference>
<proteinExistence type="predicted"/>
<dbReference type="Proteomes" id="UP000501802">
    <property type="component" value="Chromosome"/>
</dbReference>
<dbReference type="AlphaFoldDB" id="A0A6G9ANE2"/>
<gene>
    <name evidence="2" type="ORF">G8759_15525</name>
</gene>
<dbReference type="RefSeq" id="WP_167209469.1">
    <property type="nucleotide sequence ID" value="NZ_CP050063.1"/>
</dbReference>
<dbReference type="GO" id="GO:0005524">
    <property type="term" value="F:ATP binding"/>
    <property type="evidence" value="ECO:0007669"/>
    <property type="project" value="InterPro"/>
</dbReference>
<evidence type="ECO:0000259" key="1">
    <source>
        <dbReference type="Pfam" id="PF07475"/>
    </source>
</evidence>
<dbReference type="InterPro" id="IPR011104">
    <property type="entry name" value="Hpr_kin/Pase_C"/>
</dbReference>
<keyword evidence="3" id="KW-1185">Reference proteome</keyword>
<dbReference type="GO" id="GO:0006109">
    <property type="term" value="P:regulation of carbohydrate metabolic process"/>
    <property type="evidence" value="ECO:0007669"/>
    <property type="project" value="InterPro"/>
</dbReference>
<evidence type="ECO:0000313" key="2">
    <source>
        <dbReference type="EMBL" id="QIP13920.1"/>
    </source>
</evidence>
<evidence type="ECO:0000313" key="3">
    <source>
        <dbReference type="Proteomes" id="UP000501802"/>
    </source>
</evidence>
<sequence>MNQEEFSLDLENVAWFYACHGSRIEIMPYKDVTQSVLELYLNGSVYGAILHQRKTLPLHGSCFKYQGLGIMICGESGVGKSSLTTSFCLKGASFLTDDVSPILLKNGKPHIWGVSDRIKLWSDSLVQLEQNEEGLERIFPEQGKYYFPMESAQGKVFPLTYIFILHTHKQREIVYQPVEGVEKFTALRNEIYRLEYLQGMKESETAYLKQLIMVCRGVTVVNVYRPTDISIEQLQFKFNKLILAVASNQNLNALEIADQ</sequence>
<dbReference type="Gene3D" id="3.40.50.300">
    <property type="entry name" value="P-loop containing nucleotide triphosphate hydrolases"/>
    <property type="match status" value="1"/>
</dbReference>
<protein>
    <recommendedName>
        <fullName evidence="1">HPr kinase/phosphorylase C-terminal domain-containing protein</fullName>
    </recommendedName>
</protein>
<dbReference type="EMBL" id="CP050063">
    <property type="protein sequence ID" value="QIP13920.1"/>
    <property type="molecule type" value="Genomic_DNA"/>
</dbReference>
<dbReference type="GO" id="GO:0000155">
    <property type="term" value="F:phosphorelay sensor kinase activity"/>
    <property type="evidence" value="ECO:0007669"/>
    <property type="project" value="InterPro"/>
</dbReference>
<name>A0A6G9ANE2_9BACT</name>
<dbReference type="Pfam" id="PF07475">
    <property type="entry name" value="Hpr_kinase_C"/>
    <property type="match status" value="1"/>
</dbReference>
<dbReference type="SUPFAM" id="SSF53795">
    <property type="entry name" value="PEP carboxykinase-like"/>
    <property type="match status" value="1"/>
</dbReference>
<accession>A0A6G9ANE2</accession>